<keyword evidence="3" id="KW-1185">Reference proteome</keyword>
<name>A0AAW1Y1A1_RUBAR</name>
<dbReference type="Proteomes" id="UP001457282">
    <property type="component" value="Unassembled WGS sequence"/>
</dbReference>
<gene>
    <name evidence="2" type="ORF">M0R45_007774</name>
</gene>
<proteinExistence type="predicted"/>
<accession>A0AAW1Y1A1</accession>
<organism evidence="2 3">
    <name type="scientific">Rubus argutus</name>
    <name type="common">Southern blackberry</name>
    <dbReference type="NCBI Taxonomy" id="59490"/>
    <lineage>
        <taxon>Eukaryota</taxon>
        <taxon>Viridiplantae</taxon>
        <taxon>Streptophyta</taxon>
        <taxon>Embryophyta</taxon>
        <taxon>Tracheophyta</taxon>
        <taxon>Spermatophyta</taxon>
        <taxon>Magnoliopsida</taxon>
        <taxon>eudicotyledons</taxon>
        <taxon>Gunneridae</taxon>
        <taxon>Pentapetalae</taxon>
        <taxon>rosids</taxon>
        <taxon>fabids</taxon>
        <taxon>Rosales</taxon>
        <taxon>Rosaceae</taxon>
        <taxon>Rosoideae</taxon>
        <taxon>Rosoideae incertae sedis</taxon>
        <taxon>Rubus</taxon>
    </lineage>
</organism>
<evidence type="ECO:0000313" key="3">
    <source>
        <dbReference type="Proteomes" id="UP001457282"/>
    </source>
</evidence>
<reference evidence="2 3" key="1">
    <citation type="journal article" date="2023" name="G3 (Bethesda)">
        <title>A chromosome-length genome assembly and annotation of blackberry (Rubus argutus, cv. 'Hillquist').</title>
        <authorList>
            <person name="Bruna T."/>
            <person name="Aryal R."/>
            <person name="Dudchenko O."/>
            <person name="Sargent D.J."/>
            <person name="Mead D."/>
            <person name="Buti M."/>
            <person name="Cavallini A."/>
            <person name="Hytonen T."/>
            <person name="Andres J."/>
            <person name="Pham M."/>
            <person name="Weisz D."/>
            <person name="Mascagni F."/>
            <person name="Usai G."/>
            <person name="Natali L."/>
            <person name="Bassil N."/>
            <person name="Fernandez G.E."/>
            <person name="Lomsadze A."/>
            <person name="Armour M."/>
            <person name="Olukolu B."/>
            <person name="Poorten T."/>
            <person name="Britton C."/>
            <person name="Davik J."/>
            <person name="Ashrafi H."/>
            <person name="Aiden E.L."/>
            <person name="Borodovsky M."/>
            <person name="Worthington M."/>
        </authorList>
    </citation>
    <scope>NUCLEOTIDE SEQUENCE [LARGE SCALE GENOMIC DNA]</scope>
    <source>
        <strain evidence="2">PI 553951</strain>
    </source>
</reference>
<evidence type="ECO:0000256" key="1">
    <source>
        <dbReference type="SAM" id="Phobius"/>
    </source>
</evidence>
<dbReference type="AlphaFoldDB" id="A0AAW1Y1A1"/>
<sequence length="118" mass="13701">MLSKVSPHCESVTNSSQQLHMLCSLHRMALEMRTKTLILVVYFNAAQNFTIQSVSMLFLWCQEKLKIFLFPPGLSIDMRTLVMFHFHAALLIRCLERMSIPGIRWCLHMFAVDVSEKL</sequence>
<protein>
    <submittedName>
        <fullName evidence="2">Uncharacterized protein</fullName>
    </submittedName>
</protein>
<evidence type="ECO:0000313" key="2">
    <source>
        <dbReference type="EMBL" id="KAK9942085.1"/>
    </source>
</evidence>
<keyword evidence="1" id="KW-0472">Membrane</keyword>
<dbReference type="EMBL" id="JBEDUW010000002">
    <property type="protein sequence ID" value="KAK9942085.1"/>
    <property type="molecule type" value="Genomic_DNA"/>
</dbReference>
<keyword evidence="1" id="KW-1133">Transmembrane helix</keyword>
<comment type="caution">
    <text evidence="2">The sequence shown here is derived from an EMBL/GenBank/DDBJ whole genome shotgun (WGS) entry which is preliminary data.</text>
</comment>
<feature type="transmembrane region" description="Helical" evidence="1">
    <location>
        <begin position="37"/>
        <end position="58"/>
    </location>
</feature>
<keyword evidence="1" id="KW-0812">Transmembrane</keyword>